<dbReference type="InterPro" id="IPR029074">
    <property type="entry name" value="Imm49"/>
</dbReference>
<dbReference type="RefSeq" id="WP_344155012.1">
    <property type="nucleotide sequence ID" value="NZ_BAAABV010000011.1"/>
</dbReference>
<sequence>MEINHAPRHPVNQQLLDGALGDKAHRVQERFEDVYQRGYPMRVMLEELGHELLDHVAARTTRAPGLDDERTRLALLTAAECRLGVLELGCTPAGDWEVPLPLTRTRLTSEELDYDEAHDATDTVTARTWIDAFDICVASGLVQDRERAIGLLLRSDFAPALRNNLPHAGRDSVSEPDDLAHMDALCAYLAPARGHLPRDWPQVTLTKPSTDERLDAALALDAAHAVSPDQRLLRVLLDDDQSAFERALDERLAQHRAGAGENPAPETLLPLGAIALAALAVQVHGWDLQTRSAYLPTSLLKPLAPVGS</sequence>
<dbReference type="Proteomes" id="UP001501867">
    <property type="component" value="Unassembled WGS sequence"/>
</dbReference>
<dbReference type="Pfam" id="PF15575">
    <property type="entry name" value="Imm49"/>
    <property type="match status" value="1"/>
</dbReference>
<dbReference type="EMBL" id="BAAABV010000011">
    <property type="protein sequence ID" value="GAA0279883.1"/>
    <property type="molecule type" value="Genomic_DNA"/>
</dbReference>
<protein>
    <recommendedName>
        <fullName evidence="3">Immunity protein 49 of polymorphic toxin system</fullName>
    </recommendedName>
</protein>
<evidence type="ECO:0000313" key="2">
    <source>
        <dbReference type="Proteomes" id="UP001501867"/>
    </source>
</evidence>
<reference evidence="1 2" key="1">
    <citation type="journal article" date="2019" name="Int. J. Syst. Evol. Microbiol.">
        <title>The Global Catalogue of Microorganisms (GCM) 10K type strain sequencing project: providing services to taxonomists for standard genome sequencing and annotation.</title>
        <authorList>
            <consortium name="The Broad Institute Genomics Platform"/>
            <consortium name="The Broad Institute Genome Sequencing Center for Infectious Disease"/>
            <person name="Wu L."/>
            <person name="Ma J."/>
        </authorList>
    </citation>
    <scope>NUCLEOTIDE SEQUENCE [LARGE SCALE GENOMIC DNA]</scope>
    <source>
        <strain evidence="1 2">JCM 4505</strain>
    </source>
</reference>
<proteinExistence type="predicted"/>
<evidence type="ECO:0000313" key="1">
    <source>
        <dbReference type="EMBL" id="GAA0279883.1"/>
    </source>
</evidence>
<comment type="caution">
    <text evidence="1">The sequence shown here is derived from an EMBL/GenBank/DDBJ whole genome shotgun (WGS) entry which is preliminary data.</text>
</comment>
<accession>A0ABN0V850</accession>
<gene>
    <name evidence="1" type="ORF">GCM10010302_17040</name>
</gene>
<keyword evidence="2" id="KW-1185">Reference proteome</keyword>
<organism evidence="1 2">
    <name type="scientific">Streptomyces polychromogenes</name>
    <dbReference type="NCBI Taxonomy" id="67342"/>
    <lineage>
        <taxon>Bacteria</taxon>
        <taxon>Bacillati</taxon>
        <taxon>Actinomycetota</taxon>
        <taxon>Actinomycetes</taxon>
        <taxon>Kitasatosporales</taxon>
        <taxon>Streptomycetaceae</taxon>
        <taxon>Streptomyces</taxon>
    </lineage>
</organism>
<evidence type="ECO:0008006" key="3">
    <source>
        <dbReference type="Google" id="ProtNLM"/>
    </source>
</evidence>
<name>A0ABN0V850_9ACTN</name>